<reference evidence="2 3" key="1">
    <citation type="journal article" date="2021" name="Nat. Plants">
        <title>The Taxus genome provides insights into paclitaxel biosynthesis.</title>
        <authorList>
            <person name="Xiong X."/>
            <person name="Gou J."/>
            <person name="Liao Q."/>
            <person name="Li Y."/>
            <person name="Zhou Q."/>
            <person name="Bi G."/>
            <person name="Li C."/>
            <person name="Du R."/>
            <person name="Wang X."/>
            <person name="Sun T."/>
            <person name="Guo L."/>
            <person name="Liang H."/>
            <person name="Lu P."/>
            <person name="Wu Y."/>
            <person name="Zhang Z."/>
            <person name="Ro D.K."/>
            <person name="Shang Y."/>
            <person name="Huang S."/>
            <person name="Yan J."/>
        </authorList>
    </citation>
    <scope>NUCLEOTIDE SEQUENCE [LARGE SCALE GENOMIC DNA]</scope>
    <source>
        <strain evidence="2">Ta-2019</strain>
    </source>
</reference>
<name>A0AA38GD72_TAXCH</name>
<gene>
    <name evidence="2" type="ORF">KI387_016041</name>
</gene>
<evidence type="ECO:0000256" key="1">
    <source>
        <dbReference type="SAM" id="MobiDB-lite"/>
    </source>
</evidence>
<evidence type="ECO:0000313" key="2">
    <source>
        <dbReference type="EMBL" id="KAH9321402.1"/>
    </source>
</evidence>
<feature type="compositionally biased region" description="Acidic residues" evidence="1">
    <location>
        <begin position="29"/>
        <end position="52"/>
    </location>
</feature>
<dbReference type="AlphaFoldDB" id="A0AA38GD72"/>
<protein>
    <submittedName>
        <fullName evidence="2">Uncharacterized protein</fullName>
    </submittedName>
</protein>
<feature type="compositionally biased region" description="Basic and acidic residues" evidence="1">
    <location>
        <begin position="10"/>
        <end position="19"/>
    </location>
</feature>
<feature type="non-terminal residue" evidence="2">
    <location>
        <position position="52"/>
    </location>
</feature>
<feature type="non-terminal residue" evidence="2">
    <location>
        <position position="1"/>
    </location>
</feature>
<accession>A0AA38GD72</accession>
<dbReference type="Proteomes" id="UP000824469">
    <property type="component" value="Unassembled WGS sequence"/>
</dbReference>
<dbReference type="EMBL" id="JAHRHJ020000003">
    <property type="protein sequence ID" value="KAH9321402.1"/>
    <property type="molecule type" value="Genomic_DNA"/>
</dbReference>
<keyword evidence="3" id="KW-1185">Reference proteome</keyword>
<sequence length="52" mass="6058">ISPVEEQEREESIVRESSVRKKRKVINEADSEEIEDLDADIGERDDDEDEPE</sequence>
<evidence type="ECO:0000313" key="3">
    <source>
        <dbReference type="Proteomes" id="UP000824469"/>
    </source>
</evidence>
<feature type="region of interest" description="Disordered" evidence="1">
    <location>
        <begin position="1"/>
        <end position="52"/>
    </location>
</feature>
<comment type="caution">
    <text evidence="2">The sequence shown here is derived from an EMBL/GenBank/DDBJ whole genome shotgun (WGS) entry which is preliminary data.</text>
</comment>
<proteinExistence type="predicted"/>
<organism evidence="2 3">
    <name type="scientific">Taxus chinensis</name>
    <name type="common">Chinese yew</name>
    <name type="synonym">Taxus wallichiana var. chinensis</name>
    <dbReference type="NCBI Taxonomy" id="29808"/>
    <lineage>
        <taxon>Eukaryota</taxon>
        <taxon>Viridiplantae</taxon>
        <taxon>Streptophyta</taxon>
        <taxon>Embryophyta</taxon>
        <taxon>Tracheophyta</taxon>
        <taxon>Spermatophyta</taxon>
        <taxon>Pinopsida</taxon>
        <taxon>Pinidae</taxon>
        <taxon>Conifers II</taxon>
        <taxon>Cupressales</taxon>
        <taxon>Taxaceae</taxon>
        <taxon>Taxus</taxon>
    </lineage>
</organism>